<proteinExistence type="inferred from homology"/>
<dbReference type="STRING" id="53468.A0A0R3U166"/>
<keyword evidence="7" id="KW-1015">Disulfide bond</keyword>
<dbReference type="SUPFAM" id="SSF46966">
    <property type="entry name" value="Spectrin repeat"/>
    <property type="match status" value="1"/>
</dbReference>
<feature type="domain" description="Ig-like" evidence="11">
    <location>
        <begin position="1042"/>
        <end position="1139"/>
    </location>
</feature>
<keyword evidence="8" id="KW-0393">Immunoglobulin domain</keyword>
<feature type="domain" description="Ig-like" evidence="11">
    <location>
        <begin position="3188"/>
        <end position="3281"/>
    </location>
</feature>
<accession>A0A0R3U166</accession>
<feature type="domain" description="Ig-like" evidence="11">
    <location>
        <begin position="1178"/>
        <end position="1262"/>
    </location>
</feature>
<evidence type="ECO:0000313" key="12">
    <source>
        <dbReference type="EMBL" id="VDD74079.1"/>
    </source>
</evidence>
<dbReference type="Gene3D" id="2.60.40.10">
    <property type="entry name" value="Immunoglobulins"/>
    <property type="match status" value="23"/>
</dbReference>
<dbReference type="SUPFAM" id="SSF48726">
    <property type="entry name" value="Immunoglobulin"/>
    <property type="match status" value="24"/>
</dbReference>
<keyword evidence="5" id="KW-0547">Nucleotide-binding</keyword>
<feature type="domain" description="Ig-like" evidence="11">
    <location>
        <begin position="2949"/>
        <end position="3039"/>
    </location>
</feature>
<feature type="domain" description="Ig-like" evidence="11">
    <location>
        <begin position="1690"/>
        <end position="1791"/>
    </location>
</feature>
<comment type="subcellular location">
    <subcellularLocation>
        <location evidence="1">Cytoplasm</location>
        <location evidence="1">Myofibril</location>
    </subcellularLocation>
</comment>
<dbReference type="FunFam" id="2.60.40.10:FF:000147">
    <property type="entry name" value="Myosin light chain kinase"/>
    <property type="match status" value="1"/>
</dbReference>
<dbReference type="InterPro" id="IPR007110">
    <property type="entry name" value="Ig-like_dom"/>
</dbReference>
<feature type="region of interest" description="Disordered" evidence="10">
    <location>
        <begin position="2376"/>
        <end position="2398"/>
    </location>
</feature>
<reference evidence="12 13" key="1">
    <citation type="submission" date="2018-10" db="EMBL/GenBank/DDBJ databases">
        <authorList>
            <consortium name="Pathogen Informatics"/>
        </authorList>
    </citation>
    <scope>NUCLEOTIDE SEQUENCE [LARGE SCALE GENOMIC DNA]</scope>
</reference>
<dbReference type="FunFam" id="2.60.40.10:FF:000425">
    <property type="entry name" value="Myosin light chain kinase"/>
    <property type="match status" value="2"/>
</dbReference>
<dbReference type="FunFam" id="2.60.40.10:FF:000107">
    <property type="entry name" value="Myosin, light chain kinase a"/>
    <property type="match status" value="2"/>
</dbReference>
<dbReference type="CDD" id="cd00096">
    <property type="entry name" value="Ig"/>
    <property type="match status" value="4"/>
</dbReference>
<evidence type="ECO:0000256" key="3">
    <source>
        <dbReference type="ARBA" id="ARBA00022490"/>
    </source>
</evidence>
<feature type="domain" description="Ig-like" evidence="11">
    <location>
        <begin position="3535"/>
        <end position="3625"/>
    </location>
</feature>
<evidence type="ECO:0000256" key="1">
    <source>
        <dbReference type="ARBA" id="ARBA00004657"/>
    </source>
</evidence>
<feature type="domain" description="Ig-like" evidence="11">
    <location>
        <begin position="4318"/>
        <end position="4422"/>
    </location>
</feature>
<feature type="domain" description="Ig-like" evidence="11">
    <location>
        <begin position="1580"/>
        <end position="1669"/>
    </location>
</feature>
<dbReference type="SMART" id="SM00150">
    <property type="entry name" value="SPEC"/>
    <property type="match status" value="3"/>
</dbReference>
<dbReference type="SMART" id="SM00408">
    <property type="entry name" value="IGc2"/>
    <property type="match status" value="20"/>
</dbReference>
<feature type="domain" description="Ig-like" evidence="11">
    <location>
        <begin position="3840"/>
        <end position="3902"/>
    </location>
</feature>
<evidence type="ECO:0000256" key="9">
    <source>
        <dbReference type="SAM" id="Coils"/>
    </source>
</evidence>
<sequence>MSDREDSSTQSSSEFSDNFPSTTTISTIAVQAGQSKIILAVLRCGAWIKVRIQCMEPDLYDIGSSCTSVEVRGLLEQHATLVSKLAAKQEHISELLTRAEEMVSQQPTEGQARVYSAMSASLNKAWRELLDVLGNRGHLLHLVVECFENAENVHAAVARIIEASTSGEWGDSVESVKRLIEGMLEAANGAIDLLTRMAARTGQTPESGLSRTSAETRERIAAVTGDANEARRLAETAWERRARLLQLRLTVVRLETEHEQVVDWFAKVGEPQLAAALSGSSLQECKAAMEALVSLAADAREYQHVNSRLVRQAQQLSLPRGESDAESDMLMQSAHRDLVNRFATSEKYIWEFMDRIESRRRCLQASIIFFSEAKVLLENLGILEREIDAAKSRQEIRVDLFQRLTELEMRVPGLREILIDLRSRVDERPSAASLNLTPTVPLGRPVSPLTSSADAAMSANLNEIDETIKRCRMACSGLVERDAKDRQLREIDNNLTALWRWTEETIHRVLETNQSPGTTISSVSDFEDLHRRLDRQMTSHDHQLSNLQTLISSLPASAEKQSFQQRLDEITEIWTRYRRTITIRLRTANELSRLLKRIREDECYYLAVNDRLKSMATGIPLLQGHVNLHESQPLKEGEIARIQADLMDVQSRLESQQEALKQALEELDEAIANSRARMARTPLPRSGPAAEAALAEHTRDGEHITQLIAEVNAKANTLASLVGAEPAGADAPSRVRRYTEVPYATPGPGEIELAKSVRSELCVATVGLEQRSSDWENIYCARKHALEEQISRTTELDTLERDLQEAETELRRIIFTVNLETPLPQVEHAYESLHNLELRIPELQGRVRSTAFLPGMKPVRAPSDLLEISSPDVTTLEEKHEQLDSRVSNLAAEAAKCRSEINLTLQLLRAVRDAENQLTSLTMELSRSSDQLRHLAPDDQMQMRQLVSDLETQLDNVEQYAQQHVPQLQALAEQFPGDDARKKVQPIVARFRDSAQAMSELAQNVRVRSEQFVDLVRLQGPLVQAVETIRSHQMVTPQPGPPKILKPLPNMHVAEGTRVILDTTFDAGIPQGYSMAVDIEGTWYKDGIPVTSPDYRTKMDHHSASLEIEETFGDDSAVFTFRLKTPFGEAETSGSLVVSETHKSIGSIEEDVITPTKRRRSQQAIPFPVCDEESGEPPRFTRPLRSSEVRENEAVMLECQVTGTPIPTIEWFKDGISIDNSPEYVVLEVNGSCAIKIRKANISIHDGNYTCRARNPRGEAVSTCQLHVIPVEPPRIVSPLVDKFVHAGQALELRLTFKGTPPVRADWFINGVPLESTPSSAIPSLLGDRATLRMPTVSPRDVAEYTCVLTNRAGEARNSCRVDLRPPREDRQLELDGLMDTESVMPTRRQPSQSTLQDGWRSPIVGLQRRDVTPVRPESLDRGKISPHSGLSPVSVEVRPPWRATSLPPQTSNIFRTEHRRDLFGPKRTFSPGQLPPQFTQPLHNAAATEGQVVRLQCRVLGRPRPQINWYKDGIPLVPAPNFTVQSEGDRHWIEFNDIYLADHGEYVCVATNPVGVAKTSCRMDVEPLSSGDESVDKAPQVVKSLPRYLTTNEGEGVTLECSFVGRPEPSITWYKDSAPLEPSPSVEISQIGSTAVLHMPESSVQDAGVYKAVASNRVGTCYSEIKLNILPSDRSPRSLDTSPFQEGPPRFIRPLRDLYVEPRAPRLSRLDCYVLGIPRPTVEWRFANQTIVPEDRRYHITSDRPPGVHTLTIIQPDQGTAGHYEVLAENRHGRATCSATVYVPRQRSLSSISTSSPTVYATLPRQSFTRPSQISPWRQVSPTASIHVLPTYPKTTRRFSREISEPPQLRSYTSTTHLRVHERHATPPVQFTFRLPKERTMSKTEISRTIDSVASPASQIRHASSLTVLNNMQVCPVVPLQETSVQHRIAGHPRLMPGYVSVEDLMRPIEVVPMVPVYETHRQVEGPQRRLPISRTPSQDRFKVFVEAPIRAHPDLEPGTVTEVVHHKNIQVTPIIPIYRTQRETSVASQPALEPGYTSEGEYEHKLDVVPMVPSYKTETERTMPARPPLETGFEAKLSLERQMQIEKEITEMRYLTQMDRSMSAKPNLVPGFETTVNVDHPMDVVPLVQKPEERFQSCYSTDISVQYVPVDIVVQVPTPPKFTQHLTNVVAEEGSQVVLEGVVNGKPTPAISWFRKSTPLNESPDFRLEYRPDGTVRLTLKEFREEDVGPYRCEATNIAGTAESFAYLTITARAMAPRFIKGLENTTVMSGGAIRLTVKVDGHPKPDVKWTVNGCEVTSSPDFIIEELTEGVQTLTIPRALLTDTGRYSVIAKNEAGEAITSGIVTVLESRPPLTVPSPRTTTDEVARTEVSVPLASPTPGPIVAPNPQGPTFTRPLPQRRVVDEATPFTVTVEAKGNPMPFLHWYRNGIPLETGSDCKVSQFGPYLEDVGAIQPEPVRMTGELEIFGSTPLDAGLIVCVAENAYGRAETSLQLDVIPRPEYNQPVAQLPPQSLPQKPWFTIPLQPEITLPAGSPLTLMAEAMGNPIPFLHWYQNGQPLESTPEHDITQVGPELASPEAILDEPVSMTGHLVINELFLTDSGTYRCVAENSAGQAETFVNLNVISPPPYVSSIFKSGLFVFEAKQQGRRPEFLKRPAPTVSCKVGDTVVLEAEISGQPPPRVSWYRSGLEIFPDVKYRMEESANTGLYRLVIHSISQEDNCEYMVRASNAYGSVESITRLTIIQEFTEMTRIDLTRPLAPVTVEVPYVPTEKTELAVQVEEKFSPVVLDVELATPERHFSGFEMTLERPPVEFNPILVEFPHPEGSSQPAVFVRHLPESVTLDENVPIRLTAQMTGVPRPSVSWLKDGQPLAPNDRVFTSVEPDNTVSIMIAQPGPIDAGKYTAIAVNPSGQDTTTTQLYVNTPLETTPKEPMHEALGVAPSFLRAPLVLPPPHEIHGTTIEPTGVFYASEGLPVKLEVQVHGIPEPNVSWFCNERPVRPDFKHKILSLPESVHCLTLEAPLANADSGTYRCVASNSVGVKELIFPVKIQPKVQVVPVPPKFIRKPAPSITTTVSQPILLEATFKGTPTPVISWHKDGKLVPPTETPSNRIQILTDTNKTTLSIAEVTPEDVGTWQCLASSTAGTATFRTKINLEVPKPVSVESQKVLFTPKKRTSVTGPSDSPYPEIRQAPKSVEIVEGNTARFSTMVVGNPQPIVNWYINGIRVQPTLPLEGRLEEARESIYFDGLLHHLELRQCRQEESGVVTVEALRADVPEEVSRLEPNAIATASANLKILPAPGKIPQLRPVQKRFEEVPSMEEPVPAGPTMKPPTFTTVLHTVTATAGQSAVFEVGFDGEPVPVVTWFKDGVEVDRQLSCEVTQTPEMTSRLFIPSTHPRDAGVFTAVAENPAGKATVTSRLVVTPQISAPTFMEPMPPQKNVLKPGEQVTIECKVAGEPIPHVFWEHNGAPLEQSSRVQQFDKPPFHKLVIQEVLPEDSGLYRCIAVNPHGRALFETTFDVEQSPQQQVQSLCPPVILQGPQDAQVQEASPVTFVAQVAGTPMPEVTWTFMGETAIRPSAYFLPSMTPDGKAVLQITRVLNENAGEYTLRATNPAGVAETSFRLEVMSTDKAPEFITPFPEETMELPEGSSLTLDVEAIGKPTPQLVWKRNGTPFSPTPDIQIAQVSSTHHRLEVAELFQSDSSEFTVEAINKHGKAITRTNIVVRPELKEQPPIFTTCPPAQITAPEESTIEVECAVCGVPKPKVRYFHNDVEFIPTRVESPTLMSKCELIVDEVNERYVLLINKLRVKDDAGEYMIRAENELGITVCKTILNLECTGPSSSLRFIQPLPERTVVQPGSPVTLGCEVAADESVNFQWYLNGIEIPRTAPDFVIDDSEPMRCSFTIPEVKSEMVPGKIHVQATTSNGASVNSTSILETQVTPQDYVPSTTVPLQFVQPLQPNVMPHVGEDVVLITAVESVPHAEITWVVDNPETAKRCEIAPLIDQYHPTRTISQITIHEFNPLIDDNVTIRAIAKNLDKEITTSCELHATQEKDKPEKFIAHFTRNLEPLVEVREAHKVVLECAVQPTEAPLDFKWYFNGIEVSSKLFSEIVIEKRRFQSTLTIERAETKCTGTVNVEVVYPQGEKLLSTCKLYVIPQSSATEATKTPEVIVPVPLRLVQPLQPTMQSAAGEDVVLVVAVEAIPQAEITWTVSHPQTASRSEIVSLVDNTHPTFTISQLTIRDFNPLTDAAVTVQATAKTPDKEVVTTCELQEKKPDVCDGSPKEHPGPKTIIDKKIDETKIPEEEMVEERPVLETPSVQICELKFTKPLQPALTPNEERILDLECEIQADLKPITVKWTHNGRELQSSERYEEVYVEEQGLARLTIREFSPKDVGQYSCVVSGEVIEPETGMLRSAKTISTTTVAEITGEWG</sequence>
<feature type="domain" description="Ig-like" evidence="11">
    <location>
        <begin position="3633"/>
        <end position="3719"/>
    </location>
</feature>
<dbReference type="GO" id="GO:0031430">
    <property type="term" value="C:M band"/>
    <property type="evidence" value="ECO:0007669"/>
    <property type="project" value="UniProtKB-ARBA"/>
</dbReference>
<dbReference type="Proteomes" id="UP000267029">
    <property type="component" value="Unassembled WGS sequence"/>
</dbReference>
<evidence type="ECO:0000256" key="4">
    <source>
        <dbReference type="ARBA" id="ARBA00022737"/>
    </source>
</evidence>
<feature type="domain" description="Ig-like" evidence="11">
    <location>
        <begin position="3430"/>
        <end position="3522"/>
    </location>
</feature>
<feature type="coiled-coil region" evidence="9">
    <location>
        <begin position="639"/>
        <end position="677"/>
    </location>
</feature>
<evidence type="ECO:0000256" key="5">
    <source>
        <dbReference type="ARBA" id="ARBA00022741"/>
    </source>
</evidence>
<dbReference type="PANTHER" id="PTHR47633">
    <property type="entry name" value="IMMUNOGLOBULIN"/>
    <property type="match status" value="1"/>
</dbReference>
<feature type="compositionally biased region" description="Pro residues" evidence="10">
    <location>
        <begin position="2379"/>
        <end position="2391"/>
    </location>
</feature>
<organism evidence="12 13">
    <name type="scientific">Mesocestoides corti</name>
    <name type="common">Flatworm</name>
    <dbReference type="NCBI Taxonomy" id="53468"/>
    <lineage>
        <taxon>Eukaryota</taxon>
        <taxon>Metazoa</taxon>
        <taxon>Spiralia</taxon>
        <taxon>Lophotrochozoa</taxon>
        <taxon>Platyhelminthes</taxon>
        <taxon>Cestoda</taxon>
        <taxon>Eucestoda</taxon>
        <taxon>Cyclophyllidea</taxon>
        <taxon>Mesocestoididae</taxon>
        <taxon>Mesocestoides</taxon>
    </lineage>
</organism>
<evidence type="ECO:0000256" key="8">
    <source>
        <dbReference type="ARBA" id="ARBA00023319"/>
    </source>
</evidence>
<feature type="domain" description="Ig-like" evidence="11">
    <location>
        <begin position="2831"/>
        <end position="2924"/>
    </location>
</feature>
<dbReference type="PROSITE" id="PS50835">
    <property type="entry name" value="IG_LIKE"/>
    <property type="match status" value="22"/>
</dbReference>
<dbReference type="GO" id="GO:0060298">
    <property type="term" value="P:positive regulation of sarcomere organization"/>
    <property type="evidence" value="ECO:0007669"/>
    <property type="project" value="UniProtKB-ARBA"/>
</dbReference>
<feature type="compositionally biased region" description="Basic and acidic residues" evidence="10">
    <location>
        <begin position="1415"/>
        <end position="1424"/>
    </location>
</feature>
<evidence type="ECO:0000256" key="2">
    <source>
        <dbReference type="ARBA" id="ARBA00006692"/>
    </source>
</evidence>
<dbReference type="InterPro" id="IPR003599">
    <property type="entry name" value="Ig_sub"/>
</dbReference>
<feature type="domain" description="Ig-like" evidence="11">
    <location>
        <begin position="2162"/>
        <end position="2253"/>
    </location>
</feature>
<evidence type="ECO:0000256" key="10">
    <source>
        <dbReference type="SAM" id="MobiDB-lite"/>
    </source>
</evidence>
<dbReference type="InterPro" id="IPR018159">
    <property type="entry name" value="Spectrin/alpha-actinin"/>
</dbReference>
<dbReference type="PANTHER" id="PTHR47633:SF4">
    <property type="entry name" value="MYOPALLADIN ISOFORM X1"/>
    <property type="match status" value="1"/>
</dbReference>
<dbReference type="FunFam" id="2.60.40.10:FF:000032">
    <property type="entry name" value="palladin isoform X1"/>
    <property type="match status" value="3"/>
</dbReference>
<dbReference type="Gene3D" id="1.20.58.60">
    <property type="match status" value="3"/>
</dbReference>
<keyword evidence="9" id="KW-0175">Coiled coil</keyword>
<feature type="domain" description="Ig-like" evidence="11">
    <location>
        <begin position="2520"/>
        <end position="2624"/>
    </location>
</feature>
<comment type="similarity">
    <text evidence="2">Belongs to the protein kinase superfamily. CAMK Ser/Thr protein kinase family.</text>
</comment>
<feature type="domain" description="Ig-like" evidence="11">
    <location>
        <begin position="4057"/>
        <end position="4133"/>
    </location>
</feature>
<keyword evidence="13" id="KW-1185">Reference proteome</keyword>
<feature type="domain" description="Ig-like" evidence="11">
    <location>
        <begin position="2393"/>
        <end position="2497"/>
    </location>
</feature>
<feature type="domain" description="Ig-like" evidence="11">
    <location>
        <begin position="2652"/>
        <end position="2743"/>
    </location>
</feature>
<dbReference type="FunFam" id="2.60.40.10:FF:000080">
    <property type="entry name" value="Myosin light chain kinase, smooth muscle"/>
    <property type="match status" value="1"/>
</dbReference>
<evidence type="ECO:0000313" key="13">
    <source>
        <dbReference type="Proteomes" id="UP000267029"/>
    </source>
</evidence>
<feature type="domain" description="Ig-like" evidence="11">
    <location>
        <begin position="1477"/>
        <end position="1567"/>
    </location>
</feature>
<feature type="domain" description="Ig-like" evidence="11">
    <location>
        <begin position="3062"/>
        <end position="3155"/>
    </location>
</feature>
<evidence type="ECO:0000259" key="11">
    <source>
        <dbReference type="PROSITE" id="PS50835"/>
    </source>
</evidence>
<dbReference type="OrthoDB" id="5969272at2759"/>
<evidence type="ECO:0000256" key="7">
    <source>
        <dbReference type="ARBA" id="ARBA00023157"/>
    </source>
</evidence>
<feature type="coiled-coil region" evidence="9">
    <location>
        <begin position="873"/>
        <end position="963"/>
    </location>
</feature>
<keyword evidence="3" id="KW-0963">Cytoplasm</keyword>
<dbReference type="InterPro" id="IPR013098">
    <property type="entry name" value="Ig_I-set"/>
</dbReference>
<dbReference type="InterPro" id="IPR013783">
    <property type="entry name" value="Ig-like_fold"/>
</dbReference>
<dbReference type="InterPro" id="IPR036179">
    <property type="entry name" value="Ig-like_dom_sf"/>
</dbReference>
<feature type="region of interest" description="Disordered" evidence="10">
    <location>
        <begin position="1415"/>
        <end position="1436"/>
    </location>
</feature>
<keyword evidence="6" id="KW-0067">ATP-binding</keyword>
<feature type="domain" description="Ig-like" evidence="11">
    <location>
        <begin position="1274"/>
        <end position="1363"/>
    </location>
</feature>
<dbReference type="InterPro" id="IPR003598">
    <property type="entry name" value="Ig_sub2"/>
</dbReference>
<dbReference type="GO" id="GO:0045214">
    <property type="term" value="P:sarcomere organization"/>
    <property type="evidence" value="ECO:0007669"/>
    <property type="project" value="UniProtKB-ARBA"/>
</dbReference>
<dbReference type="CDD" id="cd00176">
    <property type="entry name" value="SPEC"/>
    <property type="match status" value="1"/>
</dbReference>
<keyword evidence="4" id="KW-0677">Repeat</keyword>
<dbReference type="GO" id="GO:0005524">
    <property type="term" value="F:ATP binding"/>
    <property type="evidence" value="ECO:0007669"/>
    <property type="project" value="UniProtKB-KW"/>
</dbReference>
<dbReference type="EMBL" id="UXSR01000006">
    <property type="protein sequence ID" value="VDD74079.1"/>
    <property type="molecule type" value="Genomic_DNA"/>
</dbReference>
<dbReference type="GO" id="GO:0045989">
    <property type="term" value="P:positive regulation of striated muscle contraction"/>
    <property type="evidence" value="ECO:0007669"/>
    <property type="project" value="UniProtKB-ARBA"/>
</dbReference>
<evidence type="ECO:0000256" key="6">
    <source>
        <dbReference type="ARBA" id="ARBA00022840"/>
    </source>
</evidence>
<dbReference type="SMART" id="SM00409">
    <property type="entry name" value="IG"/>
    <property type="match status" value="24"/>
</dbReference>
<protein>
    <recommendedName>
        <fullName evidence="11">Ig-like domain-containing protein</fullName>
    </recommendedName>
</protein>
<feature type="domain" description="Ig-like" evidence="11">
    <location>
        <begin position="2259"/>
        <end position="2348"/>
    </location>
</feature>
<dbReference type="Pfam" id="PF07679">
    <property type="entry name" value="I-set"/>
    <property type="match status" value="22"/>
</dbReference>
<gene>
    <name evidence="12" type="ORF">MCOS_LOCUS82</name>
</gene>
<feature type="domain" description="Ig-like" evidence="11">
    <location>
        <begin position="3333"/>
        <end position="3424"/>
    </location>
</feature>
<name>A0A0R3U166_MESCO</name>
<dbReference type="FunFam" id="2.60.40.10:FF:000345">
    <property type="entry name" value="Muscle M-line assembly protein unc-89"/>
    <property type="match status" value="3"/>
</dbReference>